<evidence type="ECO:0000256" key="1">
    <source>
        <dbReference type="SAM" id="MobiDB-lite"/>
    </source>
</evidence>
<feature type="compositionally biased region" description="Polar residues" evidence="1">
    <location>
        <begin position="151"/>
        <end position="160"/>
    </location>
</feature>
<dbReference type="EMBL" id="JACGCI010000024">
    <property type="protein sequence ID" value="KAF6757024.1"/>
    <property type="molecule type" value="Genomic_DNA"/>
</dbReference>
<feature type="region of interest" description="Disordered" evidence="1">
    <location>
        <begin position="140"/>
        <end position="177"/>
    </location>
</feature>
<organism evidence="2 3">
    <name type="scientific">Ephemerocybe angulata</name>
    <dbReference type="NCBI Taxonomy" id="980116"/>
    <lineage>
        <taxon>Eukaryota</taxon>
        <taxon>Fungi</taxon>
        <taxon>Dikarya</taxon>
        <taxon>Basidiomycota</taxon>
        <taxon>Agaricomycotina</taxon>
        <taxon>Agaricomycetes</taxon>
        <taxon>Agaricomycetidae</taxon>
        <taxon>Agaricales</taxon>
        <taxon>Agaricineae</taxon>
        <taxon>Psathyrellaceae</taxon>
        <taxon>Ephemerocybe</taxon>
    </lineage>
</organism>
<comment type="caution">
    <text evidence="2">The sequence shown here is derived from an EMBL/GenBank/DDBJ whole genome shotgun (WGS) entry which is preliminary data.</text>
</comment>
<evidence type="ECO:0000313" key="2">
    <source>
        <dbReference type="EMBL" id="KAF6757024.1"/>
    </source>
</evidence>
<evidence type="ECO:0000313" key="3">
    <source>
        <dbReference type="Proteomes" id="UP000521943"/>
    </source>
</evidence>
<feature type="region of interest" description="Disordered" evidence="1">
    <location>
        <begin position="192"/>
        <end position="213"/>
    </location>
</feature>
<protein>
    <submittedName>
        <fullName evidence="2">Uncharacterized protein</fullName>
    </submittedName>
</protein>
<reference evidence="2 3" key="1">
    <citation type="submission" date="2020-07" db="EMBL/GenBank/DDBJ databases">
        <title>Comparative genomics of pyrophilous fungi reveals a link between fire events and developmental genes.</title>
        <authorList>
            <consortium name="DOE Joint Genome Institute"/>
            <person name="Steindorff A.S."/>
            <person name="Carver A."/>
            <person name="Calhoun S."/>
            <person name="Stillman K."/>
            <person name="Liu H."/>
            <person name="Lipzen A."/>
            <person name="Pangilinan J."/>
            <person name="Labutti K."/>
            <person name="Bruns T.D."/>
            <person name="Grigoriev I.V."/>
        </authorList>
    </citation>
    <scope>NUCLEOTIDE SEQUENCE [LARGE SCALE GENOMIC DNA]</scope>
    <source>
        <strain evidence="2 3">CBS 144469</strain>
    </source>
</reference>
<accession>A0A8H6M8M8</accession>
<name>A0A8H6M8M8_9AGAR</name>
<keyword evidence="3" id="KW-1185">Reference proteome</keyword>
<proteinExistence type="predicted"/>
<dbReference type="AlphaFoldDB" id="A0A8H6M8M8"/>
<gene>
    <name evidence="2" type="ORF">DFP72DRAFT_1066396</name>
</gene>
<dbReference type="Proteomes" id="UP000521943">
    <property type="component" value="Unassembled WGS sequence"/>
</dbReference>
<sequence length="213" mass="23706">MKILNERIGEISTRSYTLPKAECTKRTDPQPHPLARSIVLSILIKIAPGIDISTPPSLQQTPPDFRRPQHTRVLHQNPEAPTPRTPHPIRAFKRIQSSISFPRLLSHSCVHPGPPYNQLLPAFAHLPSQSSRTSIVHNVPEALSPNPKSPTPNLQSSDQKLNPEPPRTPDENPHTLAHASNTSTFILTPFFTHSPLSKSKPPIPRMTRPNNRA</sequence>